<dbReference type="Pfam" id="PF13385">
    <property type="entry name" value="Laminin_G_3"/>
    <property type="match status" value="1"/>
</dbReference>
<dbReference type="AlphaFoldDB" id="A0A286AAN1"/>
<dbReference type="InterPro" id="IPR013320">
    <property type="entry name" value="ConA-like_dom_sf"/>
</dbReference>
<keyword evidence="1" id="KW-0732">Signal</keyword>
<dbReference type="OrthoDB" id="9814380at2"/>
<proteinExistence type="predicted"/>
<gene>
    <name evidence="2" type="ORF">SAMN06297358_3236</name>
</gene>
<evidence type="ECO:0000256" key="1">
    <source>
        <dbReference type="SAM" id="SignalP"/>
    </source>
</evidence>
<sequence>MKTKYFLFIAAAVSSLTACQKDFDPASYAPPLNISGYTASSQIAPSNLVAHWSFDGNLIDSVSKTAGTNKGTSIDAGIKKQAFQGALNSYVLTQPSAKVKSLQSFTLTEWINTPPPSSGILGVFSLSNTTQFWGNLEIFIENGSTNEDGKLRIHINKNGDKTYALDKVAGLFNKWIALAVSYDATTSTVKVYVNGSRVGAGTVTGLTGPLAWTDTGNVVFGTVQFQTSPSQTSGASAQGWASFLTGKIDEVRLYDKALSDIEVSSLVKLEGRGK</sequence>
<name>A0A286AAN1_9SPHI</name>
<dbReference type="Gene3D" id="2.60.120.200">
    <property type="match status" value="1"/>
</dbReference>
<protein>
    <submittedName>
        <fullName evidence="2">Concanavalin A-like lectin/glucanases superfamily protein</fullName>
    </submittedName>
</protein>
<feature type="chain" id="PRO_5012018460" evidence="1">
    <location>
        <begin position="21"/>
        <end position="274"/>
    </location>
</feature>
<dbReference type="PROSITE" id="PS51257">
    <property type="entry name" value="PROKAR_LIPOPROTEIN"/>
    <property type="match status" value="1"/>
</dbReference>
<keyword evidence="3" id="KW-1185">Reference proteome</keyword>
<evidence type="ECO:0000313" key="2">
    <source>
        <dbReference type="EMBL" id="SOD18887.1"/>
    </source>
</evidence>
<accession>A0A286AAN1</accession>
<dbReference type="GO" id="GO:0004553">
    <property type="term" value="F:hydrolase activity, hydrolyzing O-glycosyl compounds"/>
    <property type="evidence" value="ECO:0007669"/>
    <property type="project" value="UniProtKB-ARBA"/>
</dbReference>
<dbReference type="EMBL" id="OCMT01000003">
    <property type="protein sequence ID" value="SOD18887.1"/>
    <property type="molecule type" value="Genomic_DNA"/>
</dbReference>
<organism evidence="2 3">
    <name type="scientific">Pedobacter xixiisoli</name>
    <dbReference type="NCBI Taxonomy" id="1476464"/>
    <lineage>
        <taxon>Bacteria</taxon>
        <taxon>Pseudomonadati</taxon>
        <taxon>Bacteroidota</taxon>
        <taxon>Sphingobacteriia</taxon>
        <taxon>Sphingobacteriales</taxon>
        <taxon>Sphingobacteriaceae</taxon>
        <taxon>Pedobacter</taxon>
    </lineage>
</organism>
<reference evidence="3" key="1">
    <citation type="submission" date="2017-09" db="EMBL/GenBank/DDBJ databases">
        <authorList>
            <person name="Varghese N."/>
            <person name="Submissions S."/>
        </authorList>
    </citation>
    <scope>NUCLEOTIDE SEQUENCE [LARGE SCALE GENOMIC DNA]</scope>
    <source>
        <strain evidence="3">CGMCC 1.12803</strain>
    </source>
</reference>
<feature type="signal peptide" evidence="1">
    <location>
        <begin position="1"/>
        <end position="20"/>
    </location>
</feature>
<dbReference type="GO" id="GO:0005975">
    <property type="term" value="P:carbohydrate metabolic process"/>
    <property type="evidence" value="ECO:0007669"/>
    <property type="project" value="UniProtKB-ARBA"/>
</dbReference>
<dbReference type="Proteomes" id="UP000219281">
    <property type="component" value="Unassembled WGS sequence"/>
</dbReference>
<evidence type="ECO:0000313" key="3">
    <source>
        <dbReference type="Proteomes" id="UP000219281"/>
    </source>
</evidence>
<keyword evidence="2" id="KW-0430">Lectin</keyword>
<dbReference type="GO" id="GO:0030246">
    <property type="term" value="F:carbohydrate binding"/>
    <property type="evidence" value="ECO:0007669"/>
    <property type="project" value="UniProtKB-KW"/>
</dbReference>
<dbReference type="SUPFAM" id="SSF49899">
    <property type="entry name" value="Concanavalin A-like lectins/glucanases"/>
    <property type="match status" value="1"/>
</dbReference>
<dbReference type="RefSeq" id="WP_097133036.1">
    <property type="nucleotide sequence ID" value="NZ_OCMT01000003.1"/>
</dbReference>